<name>A0AAE0WLR1_9PEZI</name>
<evidence type="ECO:0000256" key="1">
    <source>
        <dbReference type="SAM" id="MobiDB-lite"/>
    </source>
</evidence>
<organism evidence="2 3">
    <name type="scientific">Recurvomyces mirabilis</name>
    <dbReference type="NCBI Taxonomy" id="574656"/>
    <lineage>
        <taxon>Eukaryota</taxon>
        <taxon>Fungi</taxon>
        <taxon>Dikarya</taxon>
        <taxon>Ascomycota</taxon>
        <taxon>Pezizomycotina</taxon>
        <taxon>Dothideomycetes</taxon>
        <taxon>Dothideomycetidae</taxon>
        <taxon>Mycosphaerellales</taxon>
        <taxon>Teratosphaeriaceae</taxon>
        <taxon>Recurvomyces</taxon>
    </lineage>
</organism>
<dbReference type="EMBL" id="JAUTXT010000021">
    <property type="protein sequence ID" value="KAK3674059.1"/>
    <property type="molecule type" value="Genomic_DNA"/>
</dbReference>
<protein>
    <submittedName>
        <fullName evidence="2">Uncharacterized protein</fullName>
    </submittedName>
</protein>
<evidence type="ECO:0000313" key="2">
    <source>
        <dbReference type="EMBL" id="KAK3674059.1"/>
    </source>
</evidence>
<evidence type="ECO:0000313" key="3">
    <source>
        <dbReference type="Proteomes" id="UP001274830"/>
    </source>
</evidence>
<dbReference type="Proteomes" id="UP001274830">
    <property type="component" value="Unassembled WGS sequence"/>
</dbReference>
<gene>
    <name evidence="2" type="ORF">LTR78_005906</name>
</gene>
<accession>A0AAE0WLR1</accession>
<dbReference type="AlphaFoldDB" id="A0AAE0WLR1"/>
<keyword evidence="3" id="KW-1185">Reference proteome</keyword>
<reference evidence="2" key="1">
    <citation type="submission" date="2023-07" db="EMBL/GenBank/DDBJ databases">
        <title>Black Yeasts Isolated from many extreme environments.</title>
        <authorList>
            <person name="Coleine C."/>
            <person name="Stajich J.E."/>
            <person name="Selbmann L."/>
        </authorList>
    </citation>
    <scope>NUCLEOTIDE SEQUENCE</scope>
    <source>
        <strain evidence="2">CCFEE 5485</strain>
    </source>
</reference>
<sequence>MKRSVENEVPDDGSRKAIRLSDGVIPPPQSLTRPDKELVLGHVYNACDLYDELLPYVGRQSREGSKRAQAVVEVTDAIHDILADAQRKIDEQWDKLLQATREFAAHAVQGSYAYERGNLLSLSTSTLETTLLYMDCSDKKRYTTYACKILRESATIEPLDEEDGFQYYDGQRIVKVSAPHPYIEKAMKVVGGTIGDLNPSGTLRALITLYTTLGPGCVRVRMGERSRARSCVDRAIRALVDPSNIQPQNIECHQGDCEGGNHQTCFRSIEVGRLRWMEDPDMTGPPSYWDFASVLRELKASYSEATCEYDGDRSDEADEDESYTRACFHKDSIDLLEWLQKKAWQEVRTKVATTAGSRLPVELVDQIMECALHAESIPLEPTVRTMREPETPESVSKYGFTYFKQKVLKQEYECETTKNPSYDIRPELGWVETRLDDGI</sequence>
<proteinExistence type="predicted"/>
<comment type="caution">
    <text evidence="2">The sequence shown here is derived from an EMBL/GenBank/DDBJ whole genome shotgun (WGS) entry which is preliminary data.</text>
</comment>
<feature type="region of interest" description="Disordered" evidence="1">
    <location>
        <begin position="1"/>
        <end position="25"/>
    </location>
</feature>